<keyword evidence="2" id="KW-1133">Transmembrane helix</keyword>
<sequence length="360" mass="37130">MKLKRILRNRATTIAVIIFILCAGVVGALVGKAKAKMVYESSAVVMVIPPGAGNSDATMNPFVNLDSRIVQLALALTTSLNSAANTASLGPIDPAVTKLSVDTVKTSMASADAGNTAQIQLVAQATDPTVARQYADGLTSAAGTRLHDMQAAAGVRGATFASLVVVSPPSDAQPISSSQTRSILSAAVIAMAVAAVLAFLALLGCDRLQALRSSRRTTDSTSEPDSLPGPSESAPAVSVHSTSERSAHPTAREYFEHDSVARASAATLTSTENGVKGEDTPAGPSAGDVGLPIRKDEGSDGHSAYPAEAADDISAADLSNVDGDTEKLYSHNDSRRDPVTSTRHRRAGLVTRGEFVHRSS</sequence>
<feature type="compositionally biased region" description="Basic and acidic residues" evidence="1">
    <location>
        <begin position="242"/>
        <end position="260"/>
    </location>
</feature>
<name>L7KH74_9ACTN</name>
<comment type="caution">
    <text evidence="3">The sequence shown here is derived from an EMBL/GenBank/DDBJ whole genome shotgun (WGS) entry which is preliminary data.</text>
</comment>
<feature type="compositionally biased region" description="Basic and acidic residues" evidence="1">
    <location>
        <begin position="324"/>
        <end position="338"/>
    </location>
</feature>
<dbReference type="Proteomes" id="UP000010988">
    <property type="component" value="Unassembled WGS sequence"/>
</dbReference>
<feature type="region of interest" description="Disordered" evidence="1">
    <location>
        <begin position="213"/>
        <end position="360"/>
    </location>
</feature>
<keyword evidence="4" id="KW-1185">Reference proteome</keyword>
<keyword evidence="2" id="KW-0472">Membrane</keyword>
<keyword evidence="2" id="KW-0812">Transmembrane</keyword>
<gene>
    <name evidence="3" type="ORF">GOACH_03_00590</name>
</gene>
<accession>L7KH74</accession>
<protein>
    <submittedName>
        <fullName evidence="3">Uncharacterized protein</fullName>
    </submittedName>
</protein>
<dbReference type="OrthoDB" id="4774363at2"/>
<evidence type="ECO:0000313" key="4">
    <source>
        <dbReference type="Proteomes" id="UP000010988"/>
    </source>
</evidence>
<reference evidence="3 4" key="1">
    <citation type="submission" date="2012-12" db="EMBL/GenBank/DDBJ databases">
        <title>Whole genome shotgun sequence of Gordonia aichiensis NBRC 108223.</title>
        <authorList>
            <person name="Isaki-Nakamura S."/>
            <person name="Hosoyama A."/>
            <person name="Tsuchikane K."/>
            <person name="Ando Y."/>
            <person name="Baba S."/>
            <person name="Ohji S."/>
            <person name="Hamada M."/>
            <person name="Tamura T."/>
            <person name="Yamazoe A."/>
            <person name="Yamazaki S."/>
            <person name="Fujita N."/>
        </authorList>
    </citation>
    <scope>NUCLEOTIDE SEQUENCE [LARGE SCALE GENOMIC DNA]</scope>
    <source>
        <strain evidence="3 4">NBRC 108223</strain>
    </source>
</reference>
<evidence type="ECO:0000256" key="2">
    <source>
        <dbReference type="SAM" id="Phobius"/>
    </source>
</evidence>
<dbReference type="RefSeq" id="WP_005169560.1">
    <property type="nucleotide sequence ID" value="NZ_BANR01000003.1"/>
</dbReference>
<dbReference type="EMBL" id="BANR01000003">
    <property type="protein sequence ID" value="GAC47043.1"/>
    <property type="molecule type" value="Genomic_DNA"/>
</dbReference>
<feature type="transmembrane region" description="Helical" evidence="2">
    <location>
        <begin position="183"/>
        <end position="205"/>
    </location>
</feature>
<proteinExistence type="predicted"/>
<organism evidence="3 4">
    <name type="scientific">Gordonia aichiensis NBRC 108223</name>
    <dbReference type="NCBI Taxonomy" id="1220583"/>
    <lineage>
        <taxon>Bacteria</taxon>
        <taxon>Bacillati</taxon>
        <taxon>Actinomycetota</taxon>
        <taxon>Actinomycetes</taxon>
        <taxon>Mycobacteriales</taxon>
        <taxon>Gordoniaceae</taxon>
        <taxon>Gordonia</taxon>
    </lineage>
</organism>
<dbReference type="eggNOG" id="ENOG5031VZI">
    <property type="taxonomic scope" value="Bacteria"/>
</dbReference>
<evidence type="ECO:0000313" key="3">
    <source>
        <dbReference type="EMBL" id="GAC47043.1"/>
    </source>
</evidence>
<evidence type="ECO:0000256" key="1">
    <source>
        <dbReference type="SAM" id="MobiDB-lite"/>
    </source>
</evidence>
<dbReference type="AlphaFoldDB" id="L7KH74"/>